<dbReference type="SUPFAM" id="SSF46785">
    <property type="entry name" value="Winged helix' DNA-binding domain"/>
    <property type="match status" value="1"/>
</dbReference>
<comment type="subcellular location">
    <subcellularLocation>
        <location evidence="1">Cytoplasm</location>
    </subcellularLocation>
</comment>
<dbReference type="InterPro" id="IPR036390">
    <property type="entry name" value="WH_DNA-bd_sf"/>
</dbReference>
<evidence type="ECO:0000256" key="9">
    <source>
        <dbReference type="ARBA" id="ARBA00023004"/>
    </source>
</evidence>
<evidence type="ECO:0000313" key="15">
    <source>
        <dbReference type="EMBL" id="SNZ06727.1"/>
    </source>
</evidence>
<name>A0A285NCQ9_9AQUI</name>
<keyword evidence="11" id="KW-0238">DNA-binding</keyword>
<dbReference type="GO" id="GO:0045892">
    <property type="term" value="P:negative regulation of DNA-templated transcription"/>
    <property type="evidence" value="ECO:0007669"/>
    <property type="project" value="TreeGrafter"/>
</dbReference>
<feature type="binding site" evidence="13">
    <location>
        <position position="98"/>
    </location>
    <ligand>
        <name>Zn(2+)</name>
        <dbReference type="ChEBI" id="CHEBI:29105"/>
    </ligand>
</feature>
<dbReference type="GO" id="GO:0000976">
    <property type="term" value="F:transcription cis-regulatory region binding"/>
    <property type="evidence" value="ECO:0007669"/>
    <property type="project" value="TreeGrafter"/>
</dbReference>
<evidence type="ECO:0000256" key="2">
    <source>
        <dbReference type="ARBA" id="ARBA00007957"/>
    </source>
</evidence>
<evidence type="ECO:0000256" key="6">
    <source>
        <dbReference type="ARBA" id="ARBA00022491"/>
    </source>
</evidence>
<dbReference type="Gene3D" id="1.10.10.10">
    <property type="entry name" value="Winged helix-like DNA-binding domain superfamily/Winged helix DNA-binding domain"/>
    <property type="match status" value="1"/>
</dbReference>
<keyword evidence="16" id="KW-1185">Reference proteome</keyword>
<reference evidence="16" key="1">
    <citation type="submission" date="2017-09" db="EMBL/GenBank/DDBJ databases">
        <authorList>
            <person name="Varghese N."/>
            <person name="Submissions S."/>
        </authorList>
    </citation>
    <scope>NUCLEOTIDE SEQUENCE [LARGE SCALE GENOMIC DNA]</scope>
    <source>
        <strain evidence="16">DSM 15103</strain>
    </source>
</reference>
<feature type="binding site" evidence="14">
    <location>
        <position position="130"/>
    </location>
    <ligand>
        <name>Fe cation</name>
        <dbReference type="ChEBI" id="CHEBI:24875"/>
    </ligand>
</feature>
<keyword evidence="7 13" id="KW-0479">Metal-binding</keyword>
<feature type="binding site" evidence="13">
    <location>
        <position position="141"/>
    </location>
    <ligand>
        <name>Zn(2+)</name>
        <dbReference type="ChEBI" id="CHEBI:29105"/>
    </ligand>
</feature>
<comment type="similarity">
    <text evidence="2">Belongs to the Fur family.</text>
</comment>
<dbReference type="GO" id="GO:0008270">
    <property type="term" value="F:zinc ion binding"/>
    <property type="evidence" value="ECO:0007669"/>
    <property type="project" value="TreeGrafter"/>
</dbReference>
<dbReference type="GO" id="GO:1900376">
    <property type="term" value="P:regulation of secondary metabolite biosynthetic process"/>
    <property type="evidence" value="ECO:0007669"/>
    <property type="project" value="TreeGrafter"/>
</dbReference>
<evidence type="ECO:0000256" key="7">
    <source>
        <dbReference type="ARBA" id="ARBA00022723"/>
    </source>
</evidence>
<dbReference type="GO" id="GO:0003700">
    <property type="term" value="F:DNA-binding transcription factor activity"/>
    <property type="evidence" value="ECO:0007669"/>
    <property type="project" value="InterPro"/>
</dbReference>
<dbReference type="FunFam" id="3.30.1490.190:FF:000001">
    <property type="entry name" value="Ferric uptake regulation protein"/>
    <property type="match status" value="1"/>
</dbReference>
<dbReference type="GO" id="GO:0005829">
    <property type="term" value="C:cytosol"/>
    <property type="evidence" value="ECO:0007669"/>
    <property type="project" value="TreeGrafter"/>
</dbReference>
<evidence type="ECO:0000256" key="5">
    <source>
        <dbReference type="ARBA" id="ARBA00022490"/>
    </source>
</evidence>
<dbReference type="InterPro" id="IPR036388">
    <property type="entry name" value="WH-like_DNA-bd_sf"/>
</dbReference>
<evidence type="ECO:0000256" key="13">
    <source>
        <dbReference type="PIRSR" id="PIRSR602481-1"/>
    </source>
</evidence>
<evidence type="ECO:0000256" key="1">
    <source>
        <dbReference type="ARBA" id="ARBA00004496"/>
    </source>
</evidence>
<keyword evidence="10" id="KW-0805">Transcription regulation</keyword>
<dbReference type="Gene3D" id="3.30.1490.190">
    <property type="match status" value="1"/>
</dbReference>
<dbReference type="InterPro" id="IPR002481">
    <property type="entry name" value="FUR"/>
</dbReference>
<keyword evidence="12" id="KW-0804">Transcription</keyword>
<feature type="binding site" evidence="13">
    <location>
        <position position="138"/>
    </location>
    <ligand>
        <name>Zn(2+)</name>
        <dbReference type="ChEBI" id="CHEBI:29105"/>
    </ligand>
</feature>
<comment type="cofactor">
    <cofactor evidence="14">
        <name>Mn(2+)</name>
        <dbReference type="ChEBI" id="CHEBI:29035"/>
    </cofactor>
    <cofactor evidence="14">
        <name>Fe(2+)</name>
        <dbReference type="ChEBI" id="CHEBI:29033"/>
    </cofactor>
    <text evidence="14">Binds 1 Mn(2+) or Fe(2+) ion per subunit.</text>
</comment>
<dbReference type="PANTHER" id="PTHR33202:SF2">
    <property type="entry name" value="FERRIC UPTAKE REGULATION PROTEIN"/>
    <property type="match status" value="1"/>
</dbReference>
<evidence type="ECO:0000256" key="11">
    <source>
        <dbReference type="ARBA" id="ARBA00023125"/>
    </source>
</evidence>
<dbReference type="CDD" id="cd07153">
    <property type="entry name" value="Fur_like"/>
    <property type="match status" value="1"/>
</dbReference>
<feature type="binding site" evidence="14">
    <location>
        <position position="113"/>
    </location>
    <ligand>
        <name>Fe cation</name>
        <dbReference type="ChEBI" id="CHEBI:24875"/>
    </ligand>
</feature>
<dbReference type="Proteomes" id="UP000219036">
    <property type="component" value="Unassembled WGS sequence"/>
</dbReference>
<comment type="subunit">
    <text evidence="3">Homodimer.</text>
</comment>
<organism evidence="15 16">
    <name type="scientific">Persephonella hydrogeniphila</name>
    <dbReference type="NCBI Taxonomy" id="198703"/>
    <lineage>
        <taxon>Bacteria</taxon>
        <taxon>Pseudomonadati</taxon>
        <taxon>Aquificota</taxon>
        <taxon>Aquificia</taxon>
        <taxon>Aquificales</taxon>
        <taxon>Hydrogenothermaceae</taxon>
        <taxon>Persephonella</taxon>
    </lineage>
</organism>
<dbReference type="Pfam" id="PF01475">
    <property type="entry name" value="FUR"/>
    <property type="match status" value="1"/>
</dbReference>
<dbReference type="InterPro" id="IPR043135">
    <property type="entry name" value="Fur_C"/>
</dbReference>
<keyword evidence="9 14" id="KW-0408">Iron</keyword>
<evidence type="ECO:0000256" key="14">
    <source>
        <dbReference type="PIRSR" id="PIRSR602481-2"/>
    </source>
</evidence>
<evidence type="ECO:0000256" key="8">
    <source>
        <dbReference type="ARBA" id="ARBA00022833"/>
    </source>
</evidence>
<dbReference type="RefSeq" id="WP_096999953.1">
    <property type="nucleotide sequence ID" value="NZ_OBEI01000002.1"/>
</dbReference>
<feature type="binding site" evidence="14">
    <location>
        <position position="94"/>
    </location>
    <ligand>
        <name>Fe cation</name>
        <dbReference type="ChEBI" id="CHEBI:24875"/>
    </ligand>
</feature>
<evidence type="ECO:0000313" key="16">
    <source>
        <dbReference type="Proteomes" id="UP000219036"/>
    </source>
</evidence>
<comment type="cofactor">
    <cofactor evidence="13">
        <name>Zn(2+)</name>
        <dbReference type="ChEBI" id="CHEBI:29105"/>
    </cofactor>
    <text evidence="13">Binds 1 zinc ion per subunit.</text>
</comment>
<feature type="binding site" evidence="13">
    <location>
        <position position="101"/>
    </location>
    <ligand>
        <name>Zn(2+)</name>
        <dbReference type="ChEBI" id="CHEBI:29105"/>
    </ligand>
</feature>
<proteinExistence type="inferred from homology"/>
<keyword evidence="5" id="KW-0963">Cytoplasm</keyword>
<accession>A0A285NCQ9</accession>
<feature type="binding site" evidence="14">
    <location>
        <position position="92"/>
    </location>
    <ligand>
        <name>Fe cation</name>
        <dbReference type="ChEBI" id="CHEBI:24875"/>
    </ligand>
</feature>
<evidence type="ECO:0000256" key="3">
    <source>
        <dbReference type="ARBA" id="ARBA00011738"/>
    </source>
</evidence>
<evidence type="ECO:0000256" key="4">
    <source>
        <dbReference type="ARBA" id="ARBA00020910"/>
    </source>
</evidence>
<dbReference type="AlphaFoldDB" id="A0A285NCQ9"/>
<keyword evidence="8 13" id="KW-0862">Zinc</keyword>
<dbReference type="PANTHER" id="PTHR33202">
    <property type="entry name" value="ZINC UPTAKE REGULATION PROTEIN"/>
    <property type="match status" value="1"/>
</dbReference>
<protein>
    <recommendedName>
        <fullName evidence="4">Ferric uptake regulation protein</fullName>
    </recommendedName>
</protein>
<evidence type="ECO:0000256" key="12">
    <source>
        <dbReference type="ARBA" id="ARBA00023163"/>
    </source>
</evidence>
<dbReference type="OrthoDB" id="8659436at2"/>
<evidence type="ECO:0000256" key="10">
    <source>
        <dbReference type="ARBA" id="ARBA00023015"/>
    </source>
</evidence>
<sequence>MNKRKALKEFKETIKKSGMKFTPQREKIFKVILSTKGHFEIEDLVHKIRSKNIDVSRATVYRTLDILKNLGYVNEVIKFKNKTIYEVALKEHHDHLICRKCGKIIEFHSEEIEKLQNKICKKYKFKPEFHRLEIFGLCKDCQK</sequence>
<keyword evidence="6" id="KW-0678">Repressor</keyword>
<dbReference type="EMBL" id="OBEI01000002">
    <property type="protein sequence ID" value="SNZ06727.1"/>
    <property type="molecule type" value="Genomic_DNA"/>
</dbReference>
<gene>
    <name evidence="15" type="ORF">SAMN06265182_0776</name>
</gene>